<dbReference type="Pfam" id="PF00011">
    <property type="entry name" value="HSP20"/>
    <property type="match status" value="1"/>
</dbReference>
<comment type="similarity">
    <text evidence="1 2">Belongs to the small heat shock protein (HSP20) family.</text>
</comment>
<accession>A0AAC9IWW8</accession>
<evidence type="ECO:0000256" key="1">
    <source>
        <dbReference type="PROSITE-ProRule" id="PRU00285"/>
    </source>
</evidence>
<evidence type="ECO:0000259" key="3">
    <source>
        <dbReference type="PROSITE" id="PS01031"/>
    </source>
</evidence>
<dbReference type="EMBL" id="CP017962">
    <property type="protein sequence ID" value="APC47158.1"/>
    <property type="molecule type" value="Genomic_DNA"/>
</dbReference>
<dbReference type="GeneID" id="71513297"/>
<dbReference type="SUPFAM" id="SSF49764">
    <property type="entry name" value="HSP20-like chaperones"/>
    <property type="match status" value="1"/>
</dbReference>
<dbReference type="InterPro" id="IPR008978">
    <property type="entry name" value="HSP20-like_chaperone"/>
</dbReference>
<proteinExistence type="inferred from homology"/>
<dbReference type="Proteomes" id="UP000182945">
    <property type="component" value="Chromosome"/>
</dbReference>
<evidence type="ECO:0000313" key="4">
    <source>
        <dbReference type="EMBL" id="APC47158.1"/>
    </source>
</evidence>
<organism evidence="4 5">
    <name type="scientific">Virgibacillus halodenitrificans</name>
    <name type="common">Bacillus halodenitrificans</name>
    <dbReference type="NCBI Taxonomy" id="1482"/>
    <lineage>
        <taxon>Bacteria</taxon>
        <taxon>Bacillati</taxon>
        <taxon>Bacillota</taxon>
        <taxon>Bacilli</taxon>
        <taxon>Bacillales</taxon>
        <taxon>Bacillaceae</taxon>
        <taxon>Virgibacillus</taxon>
    </lineage>
</organism>
<name>A0AAC9IWW8_VIRHA</name>
<sequence length="145" mass="16910">MDPFQQMGDWKKNMDHFFGDQFWNEFEGIIKPTIPHVNVYKTDHEIFCVVSIPGLEDLHKVDIFVDYSTLELKGTIDIEPISGITVVKEEILQGVFERKVTLPFPVRADKMRATYRNGLIYIQLHRLISDSSRKNKVNIELLDED</sequence>
<reference evidence="4 5" key="1">
    <citation type="submission" date="2016-11" db="EMBL/GenBank/DDBJ databases">
        <title>Complete genome sequencing of Virgibacillus halodenitrificans PDB-F2.</title>
        <authorList>
            <person name="Sun Z."/>
            <person name="Zhou Y."/>
            <person name="Li H."/>
        </authorList>
    </citation>
    <scope>NUCLEOTIDE SEQUENCE [LARGE SCALE GENOMIC DNA]</scope>
    <source>
        <strain evidence="4 5">PDB-F2</strain>
    </source>
</reference>
<gene>
    <name evidence="4" type="ORF">BME96_02730</name>
</gene>
<evidence type="ECO:0000313" key="5">
    <source>
        <dbReference type="Proteomes" id="UP000182945"/>
    </source>
</evidence>
<dbReference type="CDD" id="cd06464">
    <property type="entry name" value="ACD_sHsps-like"/>
    <property type="match status" value="1"/>
</dbReference>
<evidence type="ECO:0000256" key="2">
    <source>
        <dbReference type="RuleBase" id="RU003616"/>
    </source>
</evidence>
<protein>
    <submittedName>
        <fullName evidence="4">Heat-shock protein Hsp20</fullName>
    </submittedName>
</protein>
<dbReference type="InterPro" id="IPR002068">
    <property type="entry name" value="A-crystallin/Hsp20_dom"/>
</dbReference>
<dbReference type="AlphaFoldDB" id="A0AAC9IWW8"/>
<dbReference type="KEGG" id="vhl:BME96_02730"/>
<dbReference type="PROSITE" id="PS01031">
    <property type="entry name" value="SHSP"/>
    <property type="match status" value="1"/>
</dbReference>
<dbReference type="RefSeq" id="WP_019378781.1">
    <property type="nucleotide sequence ID" value="NZ_CP017962.1"/>
</dbReference>
<feature type="domain" description="SHSP" evidence="3">
    <location>
        <begin position="28"/>
        <end position="142"/>
    </location>
</feature>
<dbReference type="Gene3D" id="2.60.40.790">
    <property type="match status" value="1"/>
</dbReference>